<dbReference type="EMBL" id="CP049865">
    <property type="protein sequence ID" value="QIK73926.1"/>
    <property type="molecule type" value="Genomic_DNA"/>
</dbReference>
<evidence type="ECO:0000256" key="4">
    <source>
        <dbReference type="ARBA" id="ARBA00058905"/>
    </source>
</evidence>
<sequence length="742" mass="77875">MTVAEKVAQLGSFWAKDGAAEGDVAPMSQELGQEAPGFDAAIEGGLGQLTRTWGTTPLTPEQGIAAMRERQRRVMAANRFGIPAVAHEECLTGFTAWGATVYPTSLAWGATFHPELVHDMARAIGEDMAGVGVHQALSPVLDVVHDYRWGRVEETIGEDPYLVGTVGAAYVRGLEDAGIVATLKHFAGYSASVAALNHGPVRMGRRHFRDVVLVPFEMALQVGGARSVMNSYTDVDGVPCAADRWLLTDLLRGEWGFTGTVVSDYFAIRFLQSAHQVAESKGDAAALALSAGLDVELPGTDAFADLAAQVASGAVPEEVLDVAVRRVLEQKAELGLLEPGWEPRLDAAADIDLDSPRNRAIARQLAEESIVLVANDGTLPLAATTRVAVIGPVAADGLTMMGCYAFPNHVLKHHPGVEAGMDLPTIAEAVAGEFAATTFTQGCAIDGDDASGIDEAVAAAAAADVAIVTVGDIAGLFGAGTSGEGNDAPDLRLPGVQHELVERVLASGTPVVLVVSSGRPYALGGLAERCAAVVQAFFPGEEGAGAVAGVLSGRVNPAGRLPVGIPRVSGAQPWTYLMPPLGRRQKGNTSLDPEVMFPFGHGLGYTDFEVSDLALSSDEIAPDGSVEIAADVTNTGARAGVHVVQLYLRDEVAQVTTPVKRLVGYARVALEPGETRRVTFALHADRTSFTGLDHTRIVEPGWFTVWVGHSSEDLPLSGRFRIVGDVRAVGHDRELLTPVTIA</sequence>
<dbReference type="InterPro" id="IPR013783">
    <property type="entry name" value="Ig-like_fold"/>
</dbReference>
<dbReference type="KEGG" id="prv:G7070_11100"/>
<dbReference type="GO" id="GO:0008422">
    <property type="term" value="F:beta-glucosidase activity"/>
    <property type="evidence" value="ECO:0007669"/>
    <property type="project" value="UniProtKB-ARBA"/>
</dbReference>
<dbReference type="InterPro" id="IPR050288">
    <property type="entry name" value="Cellulose_deg_GH3"/>
</dbReference>
<dbReference type="Gene3D" id="3.20.20.300">
    <property type="entry name" value="Glycoside hydrolase, family 3, N-terminal domain"/>
    <property type="match status" value="1"/>
</dbReference>
<dbReference type="Proteomes" id="UP000501058">
    <property type="component" value="Chromosome"/>
</dbReference>
<dbReference type="InterPro" id="IPR026891">
    <property type="entry name" value="Fn3-like"/>
</dbReference>
<dbReference type="SUPFAM" id="SSF52279">
    <property type="entry name" value="Beta-D-glucan exohydrolase, C-terminal domain"/>
    <property type="match status" value="1"/>
</dbReference>
<keyword evidence="6" id="KW-0326">Glycosidase</keyword>
<dbReference type="PANTHER" id="PTHR42715">
    <property type="entry name" value="BETA-GLUCOSIDASE"/>
    <property type="match status" value="1"/>
</dbReference>
<dbReference type="FunFam" id="2.60.40.10:FF:000495">
    <property type="entry name" value="Periplasmic beta-glucosidase"/>
    <property type="match status" value="1"/>
</dbReference>
<dbReference type="Gene3D" id="2.60.40.10">
    <property type="entry name" value="Immunoglobulins"/>
    <property type="match status" value="1"/>
</dbReference>
<dbReference type="PROSITE" id="PS00775">
    <property type="entry name" value="GLYCOSYL_HYDROL_F3"/>
    <property type="match status" value="1"/>
</dbReference>
<dbReference type="SMART" id="SM01217">
    <property type="entry name" value="Fn3_like"/>
    <property type="match status" value="1"/>
</dbReference>
<evidence type="ECO:0000256" key="3">
    <source>
        <dbReference type="ARBA" id="ARBA00023277"/>
    </source>
</evidence>
<comment type="similarity">
    <text evidence="1 6">Belongs to the glycosyl hydrolase 3 family.</text>
</comment>
<evidence type="ECO:0000256" key="2">
    <source>
        <dbReference type="ARBA" id="ARBA00022801"/>
    </source>
</evidence>
<feature type="domain" description="Fibronectin type III-like" evidence="7">
    <location>
        <begin position="642"/>
        <end position="711"/>
    </location>
</feature>
<dbReference type="InterPro" id="IPR001764">
    <property type="entry name" value="Glyco_hydro_3_N"/>
</dbReference>
<proteinExistence type="inferred from homology"/>
<organism evidence="8 9">
    <name type="scientific">Propioniciclava coleopterorum</name>
    <dbReference type="NCBI Taxonomy" id="2714937"/>
    <lineage>
        <taxon>Bacteria</taxon>
        <taxon>Bacillati</taxon>
        <taxon>Actinomycetota</taxon>
        <taxon>Actinomycetes</taxon>
        <taxon>Propionibacteriales</taxon>
        <taxon>Propionibacteriaceae</taxon>
        <taxon>Propioniciclava</taxon>
    </lineage>
</organism>
<dbReference type="PANTHER" id="PTHR42715:SF10">
    <property type="entry name" value="BETA-GLUCOSIDASE"/>
    <property type="match status" value="1"/>
</dbReference>
<dbReference type="PRINTS" id="PR00133">
    <property type="entry name" value="GLHYDRLASE3"/>
</dbReference>
<dbReference type="Pfam" id="PF00933">
    <property type="entry name" value="Glyco_hydro_3"/>
    <property type="match status" value="1"/>
</dbReference>
<keyword evidence="2 6" id="KW-0378">Hydrolase</keyword>
<dbReference type="InterPro" id="IPR002772">
    <property type="entry name" value="Glyco_hydro_3_C"/>
</dbReference>
<name>A0A6G7YB69_9ACTN</name>
<evidence type="ECO:0000313" key="8">
    <source>
        <dbReference type="EMBL" id="QIK73926.1"/>
    </source>
</evidence>
<dbReference type="InterPro" id="IPR036881">
    <property type="entry name" value="Glyco_hydro_3_C_sf"/>
</dbReference>
<comment type="function">
    <text evidence="4">Catalyzes the hydrolysis of a non-reducing terminal alpha-L-arabinopyranosidic linkage in ginsenoside Rb2 (alpha-L-arabinopyranosyl-(1-&gt;6)-alpha-D-glucopyranosyl) to release alpha-D-glucopyranosyl (Rd). It is not able to hydrolyze alpha-L-arabinofuranosyl-(1-&gt;6)-alpha-D-glucopyranosyl (Rc).</text>
</comment>
<dbReference type="Pfam" id="PF01915">
    <property type="entry name" value="Glyco_hydro_3_C"/>
    <property type="match status" value="1"/>
</dbReference>
<dbReference type="Gene3D" id="3.40.50.1700">
    <property type="entry name" value="Glycoside hydrolase family 3 C-terminal domain"/>
    <property type="match status" value="1"/>
</dbReference>
<evidence type="ECO:0000259" key="7">
    <source>
        <dbReference type="SMART" id="SM01217"/>
    </source>
</evidence>
<protein>
    <recommendedName>
        <fullName evidence="5">Exo-alpha-(1-&gt;6)-L-arabinopyranosidase</fullName>
    </recommendedName>
</protein>
<dbReference type="GO" id="GO:0005975">
    <property type="term" value="P:carbohydrate metabolic process"/>
    <property type="evidence" value="ECO:0007669"/>
    <property type="project" value="InterPro"/>
</dbReference>
<dbReference type="InterPro" id="IPR036962">
    <property type="entry name" value="Glyco_hydro_3_N_sf"/>
</dbReference>
<dbReference type="Pfam" id="PF14310">
    <property type="entry name" value="Fn3-like"/>
    <property type="match status" value="1"/>
</dbReference>
<accession>A0A6G7YB69</accession>
<dbReference type="InterPro" id="IPR017853">
    <property type="entry name" value="GH"/>
</dbReference>
<dbReference type="InterPro" id="IPR019800">
    <property type="entry name" value="Glyco_hydro_3_AS"/>
</dbReference>
<evidence type="ECO:0000313" key="9">
    <source>
        <dbReference type="Proteomes" id="UP000501058"/>
    </source>
</evidence>
<gene>
    <name evidence="8" type="ORF">G7070_11100</name>
</gene>
<keyword evidence="3" id="KW-0119">Carbohydrate metabolism</keyword>
<reference evidence="8 9" key="1">
    <citation type="submission" date="2020-03" db="EMBL/GenBank/DDBJ databases">
        <title>Propioniciclava sp. nov., isolated from Hydrophilus acuminatus.</title>
        <authorList>
            <person name="Hyun D.-W."/>
            <person name="Bae J.-W."/>
        </authorList>
    </citation>
    <scope>NUCLEOTIDE SEQUENCE [LARGE SCALE GENOMIC DNA]</scope>
    <source>
        <strain evidence="8 9">HDW11</strain>
    </source>
</reference>
<evidence type="ECO:0000256" key="1">
    <source>
        <dbReference type="ARBA" id="ARBA00005336"/>
    </source>
</evidence>
<evidence type="ECO:0000256" key="6">
    <source>
        <dbReference type="RuleBase" id="RU361161"/>
    </source>
</evidence>
<keyword evidence="9" id="KW-1185">Reference proteome</keyword>
<evidence type="ECO:0000256" key="5">
    <source>
        <dbReference type="ARBA" id="ARBA00074219"/>
    </source>
</evidence>
<dbReference type="AlphaFoldDB" id="A0A6G7YB69"/>
<dbReference type="SUPFAM" id="SSF51445">
    <property type="entry name" value="(Trans)glycosidases"/>
    <property type="match status" value="1"/>
</dbReference>